<gene>
    <name evidence="2" type="ORF">FD755_024525</name>
</gene>
<evidence type="ECO:0000313" key="2">
    <source>
        <dbReference type="EMBL" id="KAB0341009.1"/>
    </source>
</evidence>
<dbReference type="Proteomes" id="UP000326062">
    <property type="component" value="Unassembled WGS sequence"/>
</dbReference>
<keyword evidence="1" id="KW-1133">Transmembrane helix</keyword>
<protein>
    <submittedName>
        <fullName evidence="2">Uncharacterized protein</fullName>
    </submittedName>
</protein>
<dbReference type="EMBL" id="VCEB01003348">
    <property type="protein sequence ID" value="KAB0341009.1"/>
    <property type="molecule type" value="Genomic_DNA"/>
</dbReference>
<sequence length="85" mass="9216">PPIPAATRHRAEFPVLEAGPSCSSMLDVAPTSLFCQWDSPGKNTGVGCHGFVEWSKAPQQTTLVLVLCVIFLFLVLTGMPMMFHV</sequence>
<evidence type="ECO:0000313" key="3">
    <source>
        <dbReference type="Proteomes" id="UP000326062"/>
    </source>
</evidence>
<organism evidence="2 3">
    <name type="scientific">Muntiacus reevesi</name>
    <name type="common">Reeves' muntjac</name>
    <name type="synonym">Cervus reevesi</name>
    <dbReference type="NCBI Taxonomy" id="9886"/>
    <lineage>
        <taxon>Eukaryota</taxon>
        <taxon>Metazoa</taxon>
        <taxon>Chordata</taxon>
        <taxon>Craniata</taxon>
        <taxon>Vertebrata</taxon>
        <taxon>Euteleostomi</taxon>
        <taxon>Mammalia</taxon>
        <taxon>Eutheria</taxon>
        <taxon>Laurasiatheria</taxon>
        <taxon>Artiodactyla</taxon>
        <taxon>Ruminantia</taxon>
        <taxon>Pecora</taxon>
        <taxon>Cervidae</taxon>
        <taxon>Muntiacinae</taxon>
        <taxon>Muntiacus</taxon>
    </lineage>
</organism>
<keyword evidence="1" id="KW-0472">Membrane</keyword>
<dbReference type="AlphaFoldDB" id="A0A5N3UX04"/>
<comment type="caution">
    <text evidence="2">The sequence shown here is derived from an EMBL/GenBank/DDBJ whole genome shotgun (WGS) entry which is preliminary data.</text>
</comment>
<name>A0A5N3UX04_MUNRE</name>
<keyword evidence="1" id="KW-0812">Transmembrane</keyword>
<feature type="non-terminal residue" evidence="2">
    <location>
        <position position="1"/>
    </location>
</feature>
<accession>A0A5N3UX04</accession>
<reference evidence="2 3" key="1">
    <citation type="submission" date="2019-06" db="EMBL/GenBank/DDBJ databases">
        <title>Discovery of a novel chromosome fission-fusion reversal in muntjac.</title>
        <authorList>
            <person name="Mudd A.B."/>
            <person name="Bredeson J.V."/>
            <person name="Baum R."/>
            <person name="Hockemeyer D."/>
            <person name="Rokhsar D.S."/>
        </authorList>
    </citation>
    <scope>NUCLEOTIDE SEQUENCE [LARGE SCALE GENOMIC DNA]</scope>
    <source>
        <strain evidence="2">UCam_UCB_Mr</strain>
        <tissue evidence="2">Fibroblast cell line</tissue>
    </source>
</reference>
<evidence type="ECO:0000256" key="1">
    <source>
        <dbReference type="SAM" id="Phobius"/>
    </source>
</evidence>
<feature type="transmembrane region" description="Helical" evidence="1">
    <location>
        <begin position="63"/>
        <end position="83"/>
    </location>
</feature>
<keyword evidence="3" id="KW-1185">Reference proteome</keyword>
<proteinExistence type="predicted"/>